<dbReference type="InterPro" id="IPR032466">
    <property type="entry name" value="Metal_Hydrolase"/>
</dbReference>
<dbReference type="InterPro" id="IPR006680">
    <property type="entry name" value="Amidohydro-rel"/>
</dbReference>
<proteinExistence type="predicted"/>
<reference evidence="3" key="1">
    <citation type="submission" date="2015-09" db="EMBL/GenBank/DDBJ databases">
        <title>Whole genome sequence of Pseudomonas fluorescens FW300-N2E3.</title>
        <authorList>
            <person name="Ray J."/>
            <person name="Melnyk R."/>
            <person name="Deutschbauer A."/>
        </authorList>
    </citation>
    <scope>NUCLEOTIDE SEQUENCE [LARGE SCALE GENOMIC DNA]</scope>
    <source>
        <strain evidence="3">FW300-N2E3</strain>
    </source>
</reference>
<feature type="domain" description="Amidohydrolase-related" evidence="1">
    <location>
        <begin position="12"/>
        <end position="276"/>
    </location>
</feature>
<dbReference type="RefSeq" id="WP_054597960.1">
    <property type="nucleotide sequence ID" value="NZ_CP012830.1"/>
</dbReference>
<gene>
    <name evidence="2" type="ORF">AO353_28370</name>
</gene>
<name>A0A0N9WQQ1_PSEFL</name>
<sequence>MPDTCSTSITGIDSHAHVFSRGLKLAATRRYAPDYDATLAEYLNHLSAHGLSHGVLVQPSFLGTDNSYLLAALRQVPERLRGVVVLEPGVSRALLNDMAHIGVVGVRLNLMDKALPDFCDRAWREFFSHIADLDWHVELHREVKDLPALIHQLTPIGLKLVIDHFGRPDAHLGIDQPGFSELLELGSRGSIWMKVSGIYRLGGTPQQNLNFARSALPLLEQSFGLHQLVWGSDWPHTQHEKSIGFDTVIDQRQALECSMQLSHSLLVQAPQRLFGFANHPRICR</sequence>
<dbReference type="InterPro" id="IPR052358">
    <property type="entry name" value="Aro_Compnd_Degr_Hydrolases"/>
</dbReference>
<dbReference type="PANTHER" id="PTHR35563:SF2">
    <property type="entry name" value="BARREL METAL-DEPENDENT HYDROLASE, PUTATIVE (AFU_ORTHOLOGUE AFUA_1G16240)-RELATED"/>
    <property type="match status" value="1"/>
</dbReference>
<dbReference type="GO" id="GO:0016787">
    <property type="term" value="F:hydrolase activity"/>
    <property type="evidence" value="ECO:0007669"/>
    <property type="project" value="InterPro"/>
</dbReference>
<evidence type="ECO:0000313" key="3">
    <source>
        <dbReference type="Proteomes" id="UP000066487"/>
    </source>
</evidence>
<dbReference type="OrthoDB" id="9787654at2"/>
<dbReference type="PANTHER" id="PTHR35563">
    <property type="entry name" value="BARREL METAL-DEPENDENT HYDROLASE, PUTATIVE (AFU_ORTHOLOGUE AFUA_1G16240)-RELATED"/>
    <property type="match status" value="1"/>
</dbReference>
<dbReference type="Pfam" id="PF04909">
    <property type="entry name" value="Amidohydro_2"/>
    <property type="match status" value="1"/>
</dbReference>
<dbReference type="AlphaFoldDB" id="A0A0N9WQQ1"/>
<dbReference type="SUPFAM" id="SSF51556">
    <property type="entry name" value="Metallo-dependent hydrolases"/>
    <property type="match status" value="1"/>
</dbReference>
<protein>
    <recommendedName>
        <fullName evidence="1">Amidohydrolase-related domain-containing protein</fullName>
    </recommendedName>
</protein>
<reference evidence="2 3" key="2">
    <citation type="journal article" date="2018" name="Nature">
        <title>Mutant phenotypes for thousands of bacterial genes of unknown function.</title>
        <authorList>
            <person name="Price M.N."/>
            <person name="Wetmore K.M."/>
            <person name="Waters R.J."/>
            <person name="Callaghan M."/>
            <person name="Ray J."/>
            <person name="Liu H."/>
            <person name="Kuehl J.V."/>
            <person name="Melnyk R.A."/>
            <person name="Lamson J.S."/>
            <person name="Suh Y."/>
            <person name="Carlson H.K."/>
            <person name="Esquivel Z."/>
            <person name="Sadeeshkumar H."/>
            <person name="Chakraborty R."/>
            <person name="Zane G.M."/>
            <person name="Rubin B.E."/>
            <person name="Wall J.D."/>
            <person name="Visel A."/>
            <person name="Bristow J."/>
            <person name="Blow M.J."/>
            <person name="Arkin A.P."/>
            <person name="Deutschbauer A.M."/>
        </authorList>
    </citation>
    <scope>NUCLEOTIDE SEQUENCE [LARGE SCALE GENOMIC DNA]</scope>
    <source>
        <strain evidence="2 3">FW300-N2E3</strain>
    </source>
</reference>
<dbReference type="EMBL" id="CP012830">
    <property type="protein sequence ID" value="ALI04778.1"/>
    <property type="molecule type" value="Genomic_DNA"/>
</dbReference>
<dbReference type="Gene3D" id="3.20.20.140">
    <property type="entry name" value="Metal-dependent hydrolases"/>
    <property type="match status" value="1"/>
</dbReference>
<accession>A0A0N9WQQ1</accession>
<organism evidence="2 3">
    <name type="scientific">Pseudomonas fluorescens</name>
    <dbReference type="NCBI Taxonomy" id="294"/>
    <lineage>
        <taxon>Bacteria</taxon>
        <taxon>Pseudomonadati</taxon>
        <taxon>Pseudomonadota</taxon>
        <taxon>Gammaproteobacteria</taxon>
        <taxon>Pseudomonadales</taxon>
        <taxon>Pseudomonadaceae</taxon>
        <taxon>Pseudomonas</taxon>
    </lineage>
</organism>
<dbReference type="Proteomes" id="UP000066487">
    <property type="component" value="Chromosome"/>
</dbReference>
<evidence type="ECO:0000259" key="1">
    <source>
        <dbReference type="Pfam" id="PF04909"/>
    </source>
</evidence>
<evidence type="ECO:0000313" key="2">
    <source>
        <dbReference type="EMBL" id="ALI04778.1"/>
    </source>
</evidence>